<protein>
    <recommendedName>
        <fullName evidence="7">alpha-1,2-Mannosidase</fullName>
        <ecNumber evidence="7">3.2.1.-</ecNumber>
    </recommendedName>
</protein>
<dbReference type="GO" id="GO:0044322">
    <property type="term" value="C:endoplasmic reticulum quality control compartment"/>
    <property type="evidence" value="ECO:0007669"/>
    <property type="project" value="GOC"/>
</dbReference>
<evidence type="ECO:0000313" key="10">
    <source>
        <dbReference type="WBParaSite" id="maker-uti_cns_0005162-snap-gene-0.6-mRNA-1"/>
    </source>
</evidence>
<dbReference type="PANTHER" id="PTHR45679">
    <property type="entry name" value="ER DEGRADATION-ENHANCING ALPHA-MANNOSIDASE-LIKE PROTEIN 2"/>
    <property type="match status" value="1"/>
</dbReference>
<keyword evidence="6" id="KW-0106">Calcium</keyword>
<keyword evidence="6" id="KW-0479">Metal-binding</keyword>
<name>A0A1I8HAV4_9PLAT</name>
<sequence>NPFQLPWRQWAPAAASMLRLAAPPSGHAFFFRLQLLLLLLLLAVWASFPRPSGSVYEQLLRDSLGRTVYPDSGGRYRAWMPASERLRYRRLVRDMFAFGYDGYMRHAFPADELNPILCRGRGPDRANPDNININDVLGDYSLGLVDSLTTLAVVGNVSEFRRAVSLLADRLSFDTNSTVQTFEAGIRVLGGLLSAHLLATDSRLPELRIPGYGDQLLLLARDLANRLLVAFDRSPTGIPHPRVHLQRGVPEGGRLDTNLAGAGSLLLEFATVGRLVGDPTFEGAARRAVSALWDLRSRVTGLLGSSLNLTDGRWLHEGLSGLGAGSDSFYEILLKSAVYLDDPQLGALFSQSMDSVAWHQRAGRTDCLNGLGQHPIWLNTEVRTGHLANSWCDALQASWGAVLLLAGRLDEAICLHAYFANLMHRYKLLPERFNWRHRQPEVLFSPLRPELAETNYFLYRATGNHFFLHVGAAMVDNLNKYAKSTCGYATLHNVHNLTDLEDRQESFFLAETVKYLYLLFDETNWANRMETDLIFTTEGHPLSIARFRSLARPAGFDFNVTPPAAGWSGGACHNFNLDRRLRHLLPLSTAQWVELDRATGLSD</sequence>
<evidence type="ECO:0000256" key="7">
    <source>
        <dbReference type="RuleBase" id="RU361193"/>
    </source>
</evidence>
<dbReference type="InterPro" id="IPR036026">
    <property type="entry name" value="Seven-hairpin_glycosidases"/>
</dbReference>
<dbReference type="GO" id="GO:0016020">
    <property type="term" value="C:membrane"/>
    <property type="evidence" value="ECO:0007669"/>
    <property type="project" value="InterPro"/>
</dbReference>
<comment type="cofactor">
    <cofactor evidence="6">
        <name>Ca(2+)</name>
        <dbReference type="ChEBI" id="CHEBI:29108"/>
    </cofactor>
</comment>
<keyword evidence="8" id="KW-1185">Reference proteome</keyword>
<dbReference type="GO" id="GO:1904380">
    <property type="term" value="P:endoplasmic reticulum mannose trimming"/>
    <property type="evidence" value="ECO:0007669"/>
    <property type="project" value="InterPro"/>
</dbReference>
<dbReference type="SUPFAM" id="SSF48225">
    <property type="entry name" value="Seven-hairpin glycosidases"/>
    <property type="match status" value="1"/>
</dbReference>
<dbReference type="EC" id="3.2.1.-" evidence="7"/>
<dbReference type="PRINTS" id="PR00747">
    <property type="entry name" value="GLYHDRLASE47"/>
</dbReference>
<dbReference type="PANTHER" id="PTHR45679:SF5">
    <property type="entry name" value="ER DEGRADATION-ENHANCING ALPHA-MANNOSIDASE-LIKE PROTEIN 1"/>
    <property type="match status" value="1"/>
</dbReference>
<evidence type="ECO:0000256" key="3">
    <source>
        <dbReference type="ARBA" id="ARBA00022824"/>
    </source>
</evidence>
<dbReference type="InterPro" id="IPR012341">
    <property type="entry name" value="6hp_glycosidase-like_sf"/>
</dbReference>
<keyword evidence="4" id="KW-0325">Glycoprotein</keyword>
<evidence type="ECO:0000256" key="5">
    <source>
        <dbReference type="PIRSR" id="PIRSR601382-1"/>
    </source>
</evidence>
<feature type="active site" evidence="5">
    <location>
        <position position="327"/>
    </location>
</feature>
<evidence type="ECO:0000256" key="6">
    <source>
        <dbReference type="PIRSR" id="PIRSR601382-2"/>
    </source>
</evidence>
<comment type="similarity">
    <text evidence="2 7">Belongs to the glycosyl hydrolase 47 family.</text>
</comment>
<feature type="active site" description="Proton donor" evidence="5">
    <location>
        <position position="183"/>
    </location>
</feature>
<evidence type="ECO:0000256" key="1">
    <source>
        <dbReference type="ARBA" id="ARBA00004240"/>
    </source>
</evidence>
<accession>A0A1I8HAV4</accession>
<reference evidence="9 10" key="1">
    <citation type="submission" date="2016-11" db="UniProtKB">
        <authorList>
            <consortium name="WormBaseParasite"/>
        </authorList>
    </citation>
    <scope>IDENTIFICATION</scope>
</reference>
<dbReference type="InterPro" id="IPR001382">
    <property type="entry name" value="Glyco_hydro_47"/>
</dbReference>
<evidence type="ECO:0000256" key="2">
    <source>
        <dbReference type="ARBA" id="ARBA00007658"/>
    </source>
</evidence>
<feature type="binding site" evidence="6">
    <location>
        <position position="537"/>
    </location>
    <ligand>
        <name>Ca(2+)</name>
        <dbReference type="ChEBI" id="CHEBI:29108"/>
    </ligand>
</feature>
<dbReference type="WBParaSite" id="maker-uti_cns_0005162-snap-gene-0.6-mRNA-1">
    <property type="protein sequence ID" value="maker-uti_cns_0005162-snap-gene-0.6-mRNA-1"/>
    <property type="gene ID" value="maker-uti_cns_0005162-snap-gene-0.6"/>
</dbReference>
<dbReference type="GO" id="GO:0005509">
    <property type="term" value="F:calcium ion binding"/>
    <property type="evidence" value="ECO:0007669"/>
    <property type="project" value="InterPro"/>
</dbReference>
<dbReference type="WBParaSite" id="maker-uti_cns_0004181-snap-gene-0.9-mRNA-1">
    <property type="protein sequence ID" value="maker-uti_cns_0004181-snap-gene-0.9-mRNA-1"/>
    <property type="gene ID" value="maker-uti_cns_0004181-snap-gene-0.9"/>
</dbReference>
<dbReference type="AlphaFoldDB" id="A0A1I8HAV4"/>
<proteinExistence type="inferred from homology"/>
<evidence type="ECO:0000313" key="9">
    <source>
        <dbReference type="WBParaSite" id="maker-uti_cns_0004181-snap-gene-0.9-mRNA-1"/>
    </source>
</evidence>
<dbReference type="Proteomes" id="UP000095280">
    <property type="component" value="Unplaced"/>
</dbReference>
<dbReference type="GO" id="GO:0005975">
    <property type="term" value="P:carbohydrate metabolic process"/>
    <property type="evidence" value="ECO:0007669"/>
    <property type="project" value="InterPro"/>
</dbReference>
<feature type="active site" description="Proton donor" evidence="5">
    <location>
        <position position="431"/>
    </location>
</feature>
<evidence type="ECO:0000256" key="4">
    <source>
        <dbReference type="ARBA" id="ARBA00023180"/>
    </source>
</evidence>
<evidence type="ECO:0000313" key="8">
    <source>
        <dbReference type="Proteomes" id="UP000095280"/>
    </source>
</evidence>
<keyword evidence="7" id="KW-0326">Glycosidase</keyword>
<keyword evidence="7" id="KW-0378">Hydrolase</keyword>
<dbReference type="InterPro" id="IPR044674">
    <property type="entry name" value="EDEM1/2/3"/>
</dbReference>
<keyword evidence="3" id="KW-0256">Endoplasmic reticulum</keyword>
<organism evidence="8 10">
    <name type="scientific">Macrostomum lignano</name>
    <dbReference type="NCBI Taxonomy" id="282301"/>
    <lineage>
        <taxon>Eukaryota</taxon>
        <taxon>Metazoa</taxon>
        <taxon>Spiralia</taxon>
        <taxon>Lophotrochozoa</taxon>
        <taxon>Platyhelminthes</taxon>
        <taxon>Rhabditophora</taxon>
        <taxon>Macrostomorpha</taxon>
        <taxon>Macrostomida</taxon>
        <taxon>Macrostomidae</taxon>
        <taxon>Macrostomum</taxon>
    </lineage>
</organism>
<feature type="active site" evidence="5">
    <location>
        <position position="450"/>
    </location>
</feature>
<dbReference type="Gene3D" id="1.50.10.10">
    <property type="match status" value="1"/>
</dbReference>
<comment type="subcellular location">
    <subcellularLocation>
        <location evidence="1">Endoplasmic reticulum</location>
    </subcellularLocation>
</comment>
<dbReference type="GO" id="GO:0004571">
    <property type="term" value="F:mannosyl-oligosaccharide 1,2-alpha-mannosidase activity"/>
    <property type="evidence" value="ECO:0007669"/>
    <property type="project" value="InterPro"/>
</dbReference>
<dbReference type="Pfam" id="PF01532">
    <property type="entry name" value="Glyco_hydro_47"/>
    <property type="match status" value="1"/>
</dbReference>